<evidence type="ECO:0000313" key="3">
    <source>
        <dbReference type="Proteomes" id="UP000199705"/>
    </source>
</evidence>
<reference evidence="3" key="1">
    <citation type="submission" date="2016-10" db="EMBL/GenBank/DDBJ databases">
        <authorList>
            <person name="Varghese N."/>
            <person name="Submissions S."/>
        </authorList>
    </citation>
    <scope>NUCLEOTIDE SEQUENCE [LARGE SCALE GENOMIC DNA]</scope>
    <source>
        <strain evidence="3">Gh-67</strain>
    </source>
</reference>
<feature type="transmembrane region" description="Helical" evidence="1">
    <location>
        <begin position="6"/>
        <end position="26"/>
    </location>
</feature>
<keyword evidence="3" id="KW-1185">Reference proteome</keyword>
<protein>
    <submittedName>
        <fullName evidence="2">Uncharacterized protein</fullName>
    </submittedName>
</protein>
<dbReference type="Proteomes" id="UP000199705">
    <property type="component" value="Unassembled WGS sequence"/>
</dbReference>
<keyword evidence="1" id="KW-0812">Transmembrane</keyword>
<dbReference type="EMBL" id="FNCG01000004">
    <property type="protein sequence ID" value="SDG75322.1"/>
    <property type="molecule type" value="Genomic_DNA"/>
</dbReference>
<sequence>MLDVMYTTLLQVVVLLAVFILPMFIFGKKIRNKKVKTVNYKIDTDTSEARYAINENGFLEEINTGKLSKHRS</sequence>
<keyword evidence="1" id="KW-1133">Transmembrane helix</keyword>
<name>A0A1G7WTR2_9SPHI</name>
<accession>A0A1G7WTR2</accession>
<evidence type="ECO:0000256" key="1">
    <source>
        <dbReference type="SAM" id="Phobius"/>
    </source>
</evidence>
<gene>
    <name evidence="2" type="ORF">SAMN05192573_104543</name>
</gene>
<organism evidence="2 3">
    <name type="scientific">Mucilaginibacter gossypii</name>
    <dbReference type="NCBI Taxonomy" id="551996"/>
    <lineage>
        <taxon>Bacteria</taxon>
        <taxon>Pseudomonadati</taxon>
        <taxon>Bacteroidota</taxon>
        <taxon>Sphingobacteriia</taxon>
        <taxon>Sphingobacteriales</taxon>
        <taxon>Sphingobacteriaceae</taxon>
        <taxon>Mucilaginibacter</taxon>
    </lineage>
</organism>
<keyword evidence="1" id="KW-0472">Membrane</keyword>
<dbReference type="AlphaFoldDB" id="A0A1G7WTR2"/>
<evidence type="ECO:0000313" key="2">
    <source>
        <dbReference type="EMBL" id="SDG75322.1"/>
    </source>
</evidence>
<proteinExistence type="predicted"/>